<evidence type="ECO:0000256" key="5">
    <source>
        <dbReference type="ARBA" id="ARBA00023288"/>
    </source>
</evidence>
<proteinExistence type="predicted"/>
<comment type="caution">
    <text evidence="8">The sequence shown here is derived from an EMBL/GenBank/DDBJ whole genome shotgun (WGS) entry which is preliminary data.</text>
</comment>
<keyword evidence="2 6" id="KW-0732">Signal</keyword>
<dbReference type="PANTHER" id="PTHR37011">
    <property type="entry name" value="POT FAMILY PEPTIDE TRANSPORT PROTEIN-RELATED"/>
    <property type="match status" value="1"/>
</dbReference>
<evidence type="ECO:0000256" key="4">
    <source>
        <dbReference type="ARBA" id="ARBA00023139"/>
    </source>
</evidence>
<reference evidence="8 9" key="1">
    <citation type="submission" date="2013-10" db="EMBL/GenBank/DDBJ databases">
        <title>Draft genomes and the virulence plasmids of Sd1617 vaccine constructs: WRSd3 and WRSd5.</title>
        <authorList>
            <person name="Aksomboon Vongsawan A."/>
            <person name="Venkatesan M.M."/>
            <person name="Vaisvil B."/>
            <person name="Emel G."/>
            <person name="Kepatral V."/>
            <person name="Sethabutr O."/>
            <person name="Serichantalergs O."/>
            <person name="Mason C."/>
        </authorList>
    </citation>
    <scope>NUCLEOTIDE SEQUENCE [LARGE SCALE GENOMIC DNA]</scope>
    <source>
        <strain evidence="8 9">WRSd3</strain>
    </source>
</reference>
<dbReference type="InterPro" id="IPR010305">
    <property type="entry name" value="YgdI/YgdR-like"/>
</dbReference>
<evidence type="ECO:0000259" key="7">
    <source>
        <dbReference type="Pfam" id="PF06004"/>
    </source>
</evidence>
<dbReference type="AlphaFoldDB" id="A0A090NBF5"/>
<gene>
    <name evidence="8" type="ORF">WRSd3_04044</name>
</gene>
<evidence type="ECO:0000256" key="3">
    <source>
        <dbReference type="ARBA" id="ARBA00023136"/>
    </source>
</evidence>
<dbReference type="Pfam" id="PF06004">
    <property type="entry name" value="DUF903"/>
    <property type="match status" value="1"/>
</dbReference>
<name>A0A090NBF5_SHIDY</name>
<evidence type="ECO:0000256" key="2">
    <source>
        <dbReference type="ARBA" id="ARBA00022729"/>
    </source>
</evidence>
<dbReference type="EMBL" id="AXUT01000437">
    <property type="protein sequence ID" value="ESU77035.1"/>
    <property type="molecule type" value="Genomic_DNA"/>
</dbReference>
<evidence type="ECO:0000256" key="6">
    <source>
        <dbReference type="SAM" id="SignalP"/>
    </source>
</evidence>
<dbReference type="Gene3D" id="2.30.30.100">
    <property type="match status" value="1"/>
</dbReference>
<feature type="chain" id="PRO_5001861380" description="Lipoprotein YgdI/YgdR-like SH3-like domain-containing protein" evidence="6">
    <location>
        <begin position="23"/>
        <end position="76"/>
    </location>
</feature>
<feature type="signal peptide" evidence="6">
    <location>
        <begin position="1"/>
        <end position="22"/>
    </location>
</feature>
<sequence length="76" mass="8305">MMKKTAAIISACMLTFALSACSGSNYVMHTNDGRTIVSDGKPQTDNDTGMISYKDANGNKQQINRTDVKEMVELDQ</sequence>
<feature type="domain" description="Lipoprotein YgdI/YgdR-like SH3-like" evidence="7">
    <location>
        <begin position="25"/>
        <end position="73"/>
    </location>
</feature>
<dbReference type="PANTHER" id="PTHR37011:SF2">
    <property type="entry name" value="LIPOPROTEIN"/>
    <property type="match status" value="1"/>
</dbReference>
<evidence type="ECO:0000256" key="1">
    <source>
        <dbReference type="ARBA" id="ARBA00022475"/>
    </source>
</evidence>
<dbReference type="InterPro" id="IPR047807">
    <property type="entry name" value="YgdI/YgdR-like_SH3-like"/>
</dbReference>
<evidence type="ECO:0000313" key="9">
    <source>
        <dbReference type="Proteomes" id="UP000017944"/>
    </source>
</evidence>
<protein>
    <recommendedName>
        <fullName evidence="7">Lipoprotein YgdI/YgdR-like SH3-like domain-containing protein</fullName>
    </recommendedName>
</protein>
<dbReference type="PATRIC" id="fig|1401327.3.peg.3746"/>
<evidence type="ECO:0000313" key="8">
    <source>
        <dbReference type="EMBL" id="ESU77035.1"/>
    </source>
</evidence>
<dbReference type="SUPFAM" id="SSF50182">
    <property type="entry name" value="Sm-like ribonucleoproteins"/>
    <property type="match status" value="1"/>
</dbReference>
<keyword evidence="5" id="KW-0449">Lipoprotein</keyword>
<keyword evidence="3" id="KW-0472">Membrane</keyword>
<dbReference type="NCBIfam" id="NF033216">
    <property type="entry name" value="lipo_YgdI_YgdR"/>
    <property type="match status" value="1"/>
</dbReference>
<accession>A0A090NBF5</accession>
<dbReference type="SMR" id="A0A090NBF5"/>
<organism evidence="8 9">
    <name type="scientific">Shigella dysenteriae WRSd3</name>
    <dbReference type="NCBI Taxonomy" id="1401327"/>
    <lineage>
        <taxon>Bacteria</taxon>
        <taxon>Pseudomonadati</taxon>
        <taxon>Pseudomonadota</taxon>
        <taxon>Gammaproteobacteria</taxon>
        <taxon>Enterobacterales</taxon>
        <taxon>Enterobacteriaceae</taxon>
        <taxon>Shigella</taxon>
    </lineage>
</organism>
<dbReference type="PROSITE" id="PS51257">
    <property type="entry name" value="PROKAR_LIPOPROTEIN"/>
    <property type="match status" value="1"/>
</dbReference>
<dbReference type="InterPro" id="IPR010920">
    <property type="entry name" value="LSM_dom_sf"/>
</dbReference>
<keyword evidence="4" id="KW-0564">Palmitate</keyword>
<keyword evidence="1" id="KW-1003">Cell membrane</keyword>
<dbReference type="Proteomes" id="UP000017944">
    <property type="component" value="Unassembled WGS sequence"/>
</dbReference>